<proteinExistence type="predicted"/>
<dbReference type="OrthoDB" id="9804804at2"/>
<sequence>MKKNMGQKDRAVRAILGVVMLVYGIVFQNLVGIVGLIPLATAIIGYCPLYEVLGVTSNKYAD</sequence>
<feature type="transmembrane region" description="Helical" evidence="1">
    <location>
        <begin position="12"/>
        <end position="45"/>
    </location>
</feature>
<keyword evidence="4" id="KW-1185">Reference proteome</keyword>
<evidence type="ECO:0000259" key="2">
    <source>
        <dbReference type="Pfam" id="PF11127"/>
    </source>
</evidence>
<evidence type="ECO:0000313" key="3">
    <source>
        <dbReference type="EMBL" id="AOS83072.1"/>
    </source>
</evidence>
<keyword evidence="1" id="KW-1133">Transmembrane helix</keyword>
<evidence type="ECO:0000313" key="4">
    <source>
        <dbReference type="Proteomes" id="UP000095185"/>
    </source>
</evidence>
<protein>
    <recommendedName>
        <fullName evidence="2">Inner membrane protein YgaP-like transmembrane domain-containing protein</fullName>
    </recommendedName>
</protein>
<keyword evidence="1" id="KW-0472">Membrane</keyword>
<organism evidence="3 4">
    <name type="scientific">Chlorobaculum limnaeum</name>
    <dbReference type="NCBI Taxonomy" id="274537"/>
    <lineage>
        <taxon>Bacteria</taxon>
        <taxon>Pseudomonadati</taxon>
        <taxon>Chlorobiota</taxon>
        <taxon>Chlorobiia</taxon>
        <taxon>Chlorobiales</taxon>
        <taxon>Chlorobiaceae</taxon>
        <taxon>Chlorobaculum</taxon>
    </lineage>
</organism>
<dbReference type="InterPro" id="IPR021309">
    <property type="entry name" value="YgaP-like_TM"/>
</dbReference>
<dbReference type="KEGG" id="clz:BIU88_02270"/>
<accession>A0A1D8CW08</accession>
<feature type="domain" description="Inner membrane protein YgaP-like transmembrane" evidence="2">
    <location>
        <begin position="1"/>
        <end position="59"/>
    </location>
</feature>
<keyword evidence="1" id="KW-0812">Transmembrane</keyword>
<dbReference type="RefSeq" id="WP_069808798.1">
    <property type="nucleotide sequence ID" value="NZ_CP017305.1"/>
</dbReference>
<gene>
    <name evidence="3" type="ORF">BIU88_02270</name>
</gene>
<reference evidence="3" key="1">
    <citation type="submission" date="2016-09" db="EMBL/GenBank/DDBJ databases">
        <title>Genome sequence of Chlorobaculum limnaeum.</title>
        <authorList>
            <person name="Liu Z."/>
            <person name="Tank M."/>
            <person name="Bryant D.A."/>
        </authorList>
    </citation>
    <scope>NUCLEOTIDE SEQUENCE [LARGE SCALE GENOMIC DNA]</scope>
    <source>
        <strain evidence="3">DSM 1677</strain>
    </source>
</reference>
<dbReference type="AlphaFoldDB" id="A0A1D8CW08"/>
<dbReference type="Pfam" id="PF11127">
    <property type="entry name" value="YgaP-like_TM"/>
    <property type="match status" value="1"/>
</dbReference>
<dbReference type="Proteomes" id="UP000095185">
    <property type="component" value="Chromosome"/>
</dbReference>
<name>A0A1D8CW08_CHLLM</name>
<evidence type="ECO:0000256" key="1">
    <source>
        <dbReference type="SAM" id="Phobius"/>
    </source>
</evidence>
<dbReference type="EMBL" id="CP017305">
    <property type="protein sequence ID" value="AOS83072.1"/>
    <property type="molecule type" value="Genomic_DNA"/>
</dbReference>